<name>A0A382L4K1_9ZZZZ</name>
<dbReference type="EMBL" id="UINC01084865">
    <property type="protein sequence ID" value="SVC31898.1"/>
    <property type="molecule type" value="Genomic_DNA"/>
</dbReference>
<accession>A0A382L4K1</accession>
<protein>
    <recommendedName>
        <fullName evidence="2">ABM domain-containing protein</fullName>
    </recommendedName>
</protein>
<gene>
    <name evidence="1" type="ORF">METZ01_LOCUS284752</name>
</gene>
<dbReference type="AlphaFoldDB" id="A0A382L4K1"/>
<sequence length="65" mass="7586">MKPKIVFAIYKPHQNKGNELKKLILKHVPILKSNKLITDREPVLVQSKNGIYIEIFEWKSNDAVE</sequence>
<reference evidence="1" key="1">
    <citation type="submission" date="2018-05" db="EMBL/GenBank/DDBJ databases">
        <authorList>
            <person name="Lanie J.A."/>
            <person name="Ng W.-L."/>
            <person name="Kazmierczak K.M."/>
            <person name="Andrzejewski T.M."/>
            <person name="Davidsen T.M."/>
            <person name="Wayne K.J."/>
            <person name="Tettelin H."/>
            <person name="Glass J.I."/>
            <person name="Rusch D."/>
            <person name="Podicherti R."/>
            <person name="Tsui H.-C.T."/>
            <person name="Winkler M.E."/>
        </authorList>
    </citation>
    <scope>NUCLEOTIDE SEQUENCE</scope>
</reference>
<organism evidence="1">
    <name type="scientific">marine metagenome</name>
    <dbReference type="NCBI Taxonomy" id="408172"/>
    <lineage>
        <taxon>unclassified sequences</taxon>
        <taxon>metagenomes</taxon>
        <taxon>ecological metagenomes</taxon>
    </lineage>
</organism>
<evidence type="ECO:0000313" key="1">
    <source>
        <dbReference type="EMBL" id="SVC31898.1"/>
    </source>
</evidence>
<feature type="non-terminal residue" evidence="1">
    <location>
        <position position="65"/>
    </location>
</feature>
<evidence type="ECO:0008006" key="2">
    <source>
        <dbReference type="Google" id="ProtNLM"/>
    </source>
</evidence>
<proteinExistence type="predicted"/>